<proteinExistence type="predicted"/>
<reference evidence="3" key="1">
    <citation type="submission" date="2011-07" db="EMBL/GenBank/DDBJ databases">
        <title>The complete genome of Cyclobacterium marinum DSM 745.</title>
        <authorList>
            <person name="Lucas S."/>
            <person name="Han J."/>
            <person name="Lapidus A."/>
            <person name="Bruce D."/>
            <person name="Goodwin L."/>
            <person name="Pitluck S."/>
            <person name="Peters L."/>
            <person name="Kyrpides N."/>
            <person name="Mavromatis K."/>
            <person name="Ivanova N."/>
            <person name="Ovchinnikova G."/>
            <person name="Chertkov O."/>
            <person name="Detter J.C."/>
            <person name="Tapia R."/>
            <person name="Han C."/>
            <person name="Land M."/>
            <person name="Hauser L."/>
            <person name="Markowitz V."/>
            <person name="Cheng J.-F."/>
            <person name="Hugenholtz P."/>
            <person name="Woyke T."/>
            <person name="Wu D."/>
            <person name="Tindall B."/>
            <person name="Schuetze A."/>
            <person name="Brambilla E."/>
            <person name="Klenk H.-P."/>
            <person name="Eisen J.A."/>
        </authorList>
    </citation>
    <scope>NUCLEOTIDE SEQUENCE [LARGE SCALE GENOMIC DNA]</scope>
    <source>
        <strain evidence="3">ATCC 25205 / DSM 745 / LMG 13164 / NCIMB 1802</strain>
    </source>
</reference>
<name>G0IUS5_CYCMS</name>
<dbReference type="Gene3D" id="3.20.80.10">
    <property type="entry name" value="Regulatory factor, effector binding domain"/>
    <property type="match status" value="1"/>
</dbReference>
<dbReference type="InterPro" id="IPR053182">
    <property type="entry name" value="YobU-like_regulator"/>
</dbReference>
<dbReference type="KEGG" id="cmr:Cycma_1713"/>
<gene>
    <name evidence="2" type="ordered locus">Cycma_1713</name>
</gene>
<dbReference type="eggNOG" id="COG3708">
    <property type="taxonomic scope" value="Bacteria"/>
</dbReference>
<dbReference type="InterPro" id="IPR029441">
    <property type="entry name" value="Cass2"/>
</dbReference>
<accession>G0IUS5</accession>
<feature type="domain" description="AraC effector-binding" evidence="1">
    <location>
        <begin position="1"/>
        <end position="152"/>
    </location>
</feature>
<dbReference type="InterPro" id="IPR010499">
    <property type="entry name" value="AraC_E-bd"/>
</dbReference>
<organism evidence="2 3">
    <name type="scientific">Cyclobacterium marinum (strain ATCC 25205 / DSM 745 / LMG 13164 / NCIMB 1802)</name>
    <name type="common">Flectobacillus marinus</name>
    <dbReference type="NCBI Taxonomy" id="880070"/>
    <lineage>
        <taxon>Bacteria</taxon>
        <taxon>Pseudomonadati</taxon>
        <taxon>Bacteroidota</taxon>
        <taxon>Cytophagia</taxon>
        <taxon>Cytophagales</taxon>
        <taxon>Cyclobacteriaceae</taxon>
        <taxon>Cyclobacterium</taxon>
    </lineage>
</organism>
<sequence length="154" mass="18041">MQAQIIMMNAKQLVGFNSPMSIMRNKTQALWKRFMKQNTIESSEFIAMQIYGPDYFSTFDPTKAFQQWACVEVDNLELIPEEMAPVLIPAGLYAKFNYKGPSTDHSIYDYIYRQWLPKSKYTIDNRPHFQVMGEKYSNTSSDSEEEIWIPILNK</sequence>
<dbReference type="SUPFAM" id="SSF55136">
    <property type="entry name" value="Probable bacterial effector-binding domain"/>
    <property type="match status" value="1"/>
</dbReference>
<dbReference type="HOGENOM" id="CLU_108864_0_0_10"/>
<dbReference type="PANTHER" id="PTHR36444:SF3">
    <property type="entry name" value="TRANSCRIPTIONAL ACTIVATOR, PUTATIVE-RELATED"/>
    <property type="match status" value="1"/>
</dbReference>
<dbReference type="OrthoDB" id="8560232at2"/>
<dbReference type="RefSeq" id="WP_014019762.1">
    <property type="nucleotide sequence ID" value="NC_015914.1"/>
</dbReference>
<evidence type="ECO:0000313" key="3">
    <source>
        <dbReference type="Proteomes" id="UP000001635"/>
    </source>
</evidence>
<dbReference type="Pfam" id="PF14526">
    <property type="entry name" value="Cass2"/>
    <property type="match status" value="1"/>
</dbReference>
<keyword evidence="3" id="KW-1185">Reference proteome</keyword>
<protein>
    <submittedName>
        <fullName evidence="2">Transcription activator effector binding protein</fullName>
    </submittedName>
</protein>
<dbReference type="STRING" id="880070.Cycma_1713"/>
<dbReference type="Proteomes" id="UP000001635">
    <property type="component" value="Chromosome"/>
</dbReference>
<dbReference type="EMBL" id="CP002955">
    <property type="protein sequence ID" value="AEL25467.1"/>
    <property type="molecule type" value="Genomic_DNA"/>
</dbReference>
<evidence type="ECO:0000313" key="2">
    <source>
        <dbReference type="EMBL" id="AEL25467.1"/>
    </source>
</evidence>
<dbReference type="AlphaFoldDB" id="G0IUS5"/>
<dbReference type="SMART" id="SM00871">
    <property type="entry name" value="AraC_E_bind"/>
    <property type="match status" value="1"/>
</dbReference>
<dbReference type="PANTHER" id="PTHR36444">
    <property type="entry name" value="TRANSCRIPTIONAL REGULATOR PROTEIN YOBU-RELATED"/>
    <property type="match status" value="1"/>
</dbReference>
<dbReference type="InterPro" id="IPR011256">
    <property type="entry name" value="Reg_factor_effector_dom_sf"/>
</dbReference>
<evidence type="ECO:0000259" key="1">
    <source>
        <dbReference type="SMART" id="SM00871"/>
    </source>
</evidence>